<dbReference type="Gene3D" id="3.90.550.20">
    <property type="match status" value="1"/>
</dbReference>
<dbReference type="InterPro" id="IPR029044">
    <property type="entry name" value="Nucleotide-diphossugar_trans"/>
</dbReference>
<dbReference type="Proteomes" id="UP000198372">
    <property type="component" value="Unassembled WGS sequence"/>
</dbReference>
<name>A0A238EZQ0_9BASI</name>
<accession>A0A238EZQ0</accession>
<dbReference type="AlphaFoldDB" id="A0A238EZQ0"/>
<protein>
    <submittedName>
        <fullName evidence="3">BQ2448_5988 protein</fullName>
    </submittedName>
</protein>
<evidence type="ECO:0000256" key="1">
    <source>
        <dbReference type="ARBA" id="ARBA00009003"/>
    </source>
</evidence>
<evidence type="ECO:0000313" key="3">
    <source>
        <dbReference type="EMBL" id="SCV67342.1"/>
    </source>
</evidence>
<sequence>MRQRPPEAQPATGSTSPDFSKGVEPLNLSQFMLGSPVPGKRKLSYQIYRRTKNRSLGGAIHVCFNFSIFWKPEAQRVRLCLYVLVPLLSLLLLIRRLSLRSYIPFHHPLPIPPTTNTTFSPTSTRQVPPYVHYIYGLSPTFGGKPFSFLQYLCFASALHVIQPERIYFHYVYEPSGWWWDTWKDEIASRNATTQFVMVKQRDVDEVFGNKVEHFAHKADVIRLEVLRDYGGIYLDADVLVIKDFGPLYKFPMVMAMESQPNLDPKLPPSGLCNAVMLSKPYSSFVVRWYNAYQTFSASRWAYHSVTLPYDLAQAFPFEITVLNKFAFFWPIWHDDHLRLIHRSPPTYDFHKPDQLAPTYDTQYTYHLWESESWERYLKYYDPERIWYKKTAEKRGVKREEDGRNDESSFSREARRFVSCELRKKWRKAVEKGQVKEREWEGDLA</sequence>
<dbReference type="STRING" id="269621.A0A238EZQ0"/>
<organism evidence="3 4">
    <name type="scientific">Microbotryum intermedium</name>
    <dbReference type="NCBI Taxonomy" id="269621"/>
    <lineage>
        <taxon>Eukaryota</taxon>
        <taxon>Fungi</taxon>
        <taxon>Dikarya</taxon>
        <taxon>Basidiomycota</taxon>
        <taxon>Pucciniomycotina</taxon>
        <taxon>Microbotryomycetes</taxon>
        <taxon>Microbotryales</taxon>
        <taxon>Microbotryaceae</taxon>
        <taxon>Microbotryum</taxon>
    </lineage>
</organism>
<comment type="similarity">
    <text evidence="1">Belongs to the glycosyltransferase 32 family.</text>
</comment>
<keyword evidence="4" id="KW-1185">Reference proteome</keyword>
<dbReference type="SUPFAM" id="SSF53448">
    <property type="entry name" value="Nucleotide-diphospho-sugar transferases"/>
    <property type="match status" value="1"/>
</dbReference>
<gene>
    <name evidence="3" type="ORF">BQ2448_5988</name>
</gene>
<dbReference type="OrthoDB" id="409543at2759"/>
<feature type="region of interest" description="Disordered" evidence="2">
    <location>
        <begin position="1"/>
        <end position="22"/>
    </location>
</feature>
<dbReference type="PANTHER" id="PTHR46830:SF2">
    <property type="entry name" value="ALPHA-1,4-N-ACETYLGLUCOSAMINYLTRANSFERASE"/>
    <property type="match status" value="1"/>
</dbReference>
<dbReference type="InterPro" id="IPR007577">
    <property type="entry name" value="GlycoTrfase_DXD_sugar-bd_CS"/>
</dbReference>
<evidence type="ECO:0000313" key="4">
    <source>
        <dbReference type="Proteomes" id="UP000198372"/>
    </source>
</evidence>
<proteinExistence type="inferred from homology"/>
<reference evidence="4" key="1">
    <citation type="submission" date="2016-09" db="EMBL/GenBank/DDBJ databases">
        <authorList>
            <person name="Jeantristanb JTB J.-T."/>
            <person name="Ricardo R."/>
        </authorList>
    </citation>
    <scope>NUCLEOTIDE SEQUENCE [LARGE SCALE GENOMIC DNA]</scope>
</reference>
<evidence type="ECO:0000256" key="2">
    <source>
        <dbReference type="SAM" id="MobiDB-lite"/>
    </source>
</evidence>
<dbReference type="PANTHER" id="PTHR46830">
    <property type="entry name" value="TRANSFERASE, PUTATIVE-RELATED"/>
    <property type="match status" value="1"/>
</dbReference>
<dbReference type="Pfam" id="PF04488">
    <property type="entry name" value="Gly_transf_sug"/>
    <property type="match status" value="1"/>
</dbReference>
<dbReference type="EMBL" id="FMSP01000001">
    <property type="protein sequence ID" value="SCV67342.1"/>
    <property type="molecule type" value="Genomic_DNA"/>
</dbReference>